<feature type="region of interest" description="Disordered" evidence="1">
    <location>
        <begin position="30"/>
        <end position="107"/>
    </location>
</feature>
<dbReference type="InParanoid" id="A0A0P0W2W3"/>
<reference evidence="2 3" key="2">
    <citation type="journal article" date="2013" name="Plant Cell Physiol.">
        <title>Rice Annotation Project Database (RAP-DB): an integrative and interactive database for rice genomics.</title>
        <authorList>
            <person name="Sakai H."/>
            <person name="Lee S.S."/>
            <person name="Tanaka T."/>
            <person name="Numa H."/>
            <person name="Kim J."/>
            <person name="Kawahara Y."/>
            <person name="Wakimoto H."/>
            <person name="Yang C.C."/>
            <person name="Iwamoto M."/>
            <person name="Abe T."/>
            <person name="Yamada Y."/>
            <person name="Muto A."/>
            <person name="Inokuchi H."/>
            <person name="Ikemura T."/>
            <person name="Matsumoto T."/>
            <person name="Sasaki T."/>
            <person name="Itoh T."/>
        </authorList>
    </citation>
    <scope>NUCLEOTIDE SEQUENCE [LARGE SCALE GENOMIC DNA]</scope>
    <source>
        <strain evidence="3">cv. Nipponbare</strain>
    </source>
</reference>
<reference evidence="3" key="1">
    <citation type="journal article" date="2005" name="Nature">
        <title>The map-based sequence of the rice genome.</title>
        <authorList>
            <consortium name="International rice genome sequencing project (IRGSP)"/>
            <person name="Matsumoto T."/>
            <person name="Wu J."/>
            <person name="Kanamori H."/>
            <person name="Katayose Y."/>
            <person name="Fujisawa M."/>
            <person name="Namiki N."/>
            <person name="Mizuno H."/>
            <person name="Yamamoto K."/>
            <person name="Antonio B.A."/>
            <person name="Baba T."/>
            <person name="Sakata K."/>
            <person name="Nagamura Y."/>
            <person name="Aoki H."/>
            <person name="Arikawa K."/>
            <person name="Arita K."/>
            <person name="Bito T."/>
            <person name="Chiden Y."/>
            <person name="Fujitsuka N."/>
            <person name="Fukunaka R."/>
            <person name="Hamada M."/>
            <person name="Harada C."/>
            <person name="Hayashi A."/>
            <person name="Hijishita S."/>
            <person name="Honda M."/>
            <person name="Hosokawa S."/>
            <person name="Ichikawa Y."/>
            <person name="Idonuma A."/>
            <person name="Iijima M."/>
            <person name="Ikeda M."/>
            <person name="Ikeno M."/>
            <person name="Ito K."/>
            <person name="Ito S."/>
            <person name="Ito T."/>
            <person name="Ito Y."/>
            <person name="Ito Y."/>
            <person name="Iwabuchi A."/>
            <person name="Kamiya K."/>
            <person name="Karasawa W."/>
            <person name="Kurita K."/>
            <person name="Katagiri S."/>
            <person name="Kikuta A."/>
            <person name="Kobayashi H."/>
            <person name="Kobayashi N."/>
            <person name="Machita K."/>
            <person name="Maehara T."/>
            <person name="Masukawa M."/>
            <person name="Mizubayashi T."/>
            <person name="Mukai Y."/>
            <person name="Nagasaki H."/>
            <person name="Nagata Y."/>
            <person name="Naito S."/>
            <person name="Nakashima M."/>
            <person name="Nakama Y."/>
            <person name="Nakamichi Y."/>
            <person name="Nakamura M."/>
            <person name="Meguro A."/>
            <person name="Negishi M."/>
            <person name="Ohta I."/>
            <person name="Ohta T."/>
            <person name="Okamoto M."/>
            <person name="Ono N."/>
            <person name="Saji S."/>
            <person name="Sakaguchi M."/>
            <person name="Sakai K."/>
            <person name="Shibata M."/>
            <person name="Shimokawa T."/>
            <person name="Song J."/>
            <person name="Takazaki Y."/>
            <person name="Terasawa K."/>
            <person name="Tsugane M."/>
            <person name="Tsuji K."/>
            <person name="Ueda S."/>
            <person name="Waki K."/>
            <person name="Yamagata H."/>
            <person name="Yamamoto M."/>
            <person name="Yamamoto S."/>
            <person name="Yamane H."/>
            <person name="Yoshiki S."/>
            <person name="Yoshihara R."/>
            <person name="Yukawa K."/>
            <person name="Zhong H."/>
            <person name="Yano M."/>
            <person name="Yuan Q."/>
            <person name="Ouyang S."/>
            <person name="Liu J."/>
            <person name="Jones K.M."/>
            <person name="Gansberger K."/>
            <person name="Moffat K."/>
            <person name="Hill J."/>
            <person name="Bera J."/>
            <person name="Fadrosh D."/>
            <person name="Jin S."/>
            <person name="Johri S."/>
            <person name="Kim M."/>
            <person name="Overton L."/>
            <person name="Reardon M."/>
            <person name="Tsitrin T."/>
            <person name="Vuong H."/>
            <person name="Weaver B."/>
            <person name="Ciecko A."/>
            <person name="Tallon L."/>
            <person name="Jackson J."/>
            <person name="Pai G."/>
            <person name="Aken S.V."/>
            <person name="Utterback T."/>
            <person name="Reidmuller S."/>
            <person name="Feldblyum T."/>
            <person name="Hsiao J."/>
            <person name="Zismann V."/>
            <person name="Iobst S."/>
            <person name="de Vazeille A.R."/>
            <person name="Buell C.R."/>
            <person name="Ying K."/>
            <person name="Li Y."/>
            <person name="Lu T."/>
            <person name="Huang Y."/>
            <person name="Zhao Q."/>
            <person name="Feng Q."/>
            <person name="Zhang L."/>
            <person name="Zhu J."/>
            <person name="Weng Q."/>
            <person name="Mu J."/>
            <person name="Lu Y."/>
            <person name="Fan D."/>
            <person name="Liu Y."/>
            <person name="Guan J."/>
            <person name="Zhang Y."/>
            <person name="Yu S."/>
            <person name="Liu X."/>
            <person name="Zhang Y."/>
            <person name="Hong G."/>
            <person name="Han B."/>
            <person name="Choisne N."/>
            <person name="Demange N."/>
            <person name="Orjeda G."/>
            <person name="Samain S."/>
            <person name="Cattolico L."/>
            <person name="Pelletier E."/>
            <person name="Couloux A."/>
            <person name="Segurens B."/>
            <person name="Wincker P."/>
            <person name="D'Hont A."/>
            <person name="Scarpelli C."/>
            <person name="Weissenbach J."/>
            <person name="Salanoubat M."/>
            <person name="Quetier F."/>
            <person name="Yu Y."/>
            <person name="Kim H.R."/>
            <person name="Rambo T."/>
            <person name="Currie J."/>
            <person name="Collura K."/>
            <person name="Luo M."/>
            <person name="Yang T."/>
            <person name="Ammiraju J.S.S."/>
            <person name="Engler F."/>
            <person name="Soderlund C."/>
            <person name="Wing R.A."/>
            <person name="Palmer L.E."/>
            <person name="de la Bastide M."/>
            <person name="Spiegel L."/>
            <person name="Nascimento L."/>
            <person name="Zutavern T."/>
            <person name="O'Shaughnessy A."/>
            <person name="Dike S."/>
            <person name="Dedhia N."/>
            <person name="Preston R."/>
            <person name="Balija V."/>
            <person name="McCombie W.R."/>
            <person name="Chow T."/>
            <person name="Chen H."/>
            <person name="Chung M."/>
            <person name="Chen C."/>
            <person name="Shaw J."/>
            <person name="Wu H."/>
            <person name="Hsiao K."/>
            <person name="Chao Y."/>
            <person name="Chu M."/>
            <person name="Cheng C."/>
            <person name="Hour A."/>
            <person name="Lee P."/>
            <person name="Lin S."/>
            <person name="Lin Y."/>
            <person name="Liou J."/>
            <person name="Liu S."/>
            <person name="Hsing Y."/>
            <person name="Raghuvanshi S."/>
            <person name="Mohanty A."/>
            <person name="Bharti A.K."/>
            <person name="Gaur A."/>
            <person name="Gupta V."/>
            <person name="Kumar D."/>
            <person name="Ravi V."/>
            <person name="Vij S."/>
            <person name="Kapur A."/>
            <person name="Khurana P."/>
            <person name="Khurana P."/>
            <person name="Khurana J.P."/>
            <person name="Tyagi A.K."/>
            <person name="Gaikwad K."/>
            <person name="Singh A."/>
            <person name="Dalal V."/>
            <person name="Srivastava S."/>
            <person name="Dixit A."/>
            <person name="Pal A.K."/>
            <person name="Ghazi I.A."/>
            <person name="Yadav M."/>
            <person name="Pandit A."/>
            <person name="Bhargava A."/>
            <person name="Sureshbabu K."/>
            <person name="Batra K."/>
            <person name="Sharma T.R."/>
            <person name="Mohapatra T."/>
            <person name="Singh N.K."/>
            <person name="Messing J."/>
            <person name="Nelson A.B."/>
            <person name="Fuks G."/>
            <person name="Kavchok S."/>
            <person name="Keizer G."/>
            <person name="Linton E."/>
            <person name="Llaca V."/>
            <person name="Song R."/>
            <person name="Tanyolac B."/>
            <person name="Young S."/>
            <person name="Ho-Il K."/>
            <person name="Hahn J.H."/>
            <person name="Sangsakoo G."/>
            <person name="Vanavichit A."/>
            <person name="de Mattos Luiz.A.T."/>
            <person name="Zimmer P.D."/>
            <person name="Malone G."/>
            <person name="Dellagostin O."/>
            <person name="de Oliveira A.C."/>
            <person name="Bevan M."/>
            <person name="Bancroft I."/>
            <person name="Minx P."/>
            <person name="Cordum H."/>
            <person name="Wilson R."/>
            <person name="Cheng Z."/>
            <person name="Jin W."/>
            <person name="Jiang J."/>
            <person name="Leong S.A."/>
            <person name="Iwama H."/>
            <person name="Gojobori T."/>
            <person name="Itoh T."/>
            <person name="Niimura Y."/>
            <person name="Fujii Y."/>
            <person name="Habara T."/>
            <person name="Sakai H."/>
            <person name="Sato Y."/>
            <person name="Wilson G."/>
            <person name="Kumar K."/>
            <person name="McCouch S."/>
            <person name="Juretic N."/>
            <person name="Hoen D."/>
            <person name="Wright S."/>
            <person name="Bruskiewich R."/>
            <person name="Bureau T."/>
            <person name="Miyao A."/>
            <person name="Hirochika H."/>
            <person name="Nishikawa T."/>
            <person name="Kadowaki K."/>
            <person name="Sugiura M."/>
            <person name="Burr B."/>
            <person name="Sasaki T."/>
        </authorList>
    </citation>
    <scope>NUCLEOTIDE SEQUENCE [LARGE SCALE GENOMIC DNA]</scope>
    <source>
        <strain evidence="3">cv. Nipponbare</strain>
    </source>
</reference>
<dbReference type="Gramene" id="Os03t0744501-00">
    <property type="protein sequence ID" value="Os03t0744501-00"/>
    <property type="gene ID" value="Os03g0744501"/>
</dbReference>
<dbReference type="Proteomes" id="UP000059680">
    <property type="component" value="Chromosome 3"/>
</dbReference>
<evidence type="ECO:0000256" key="1">
    <source>
        <dbReference type="SAM" id="MobiDB-lite"/>
    </source>
</evidence>
<feature type="compositionally biased region" description="Low complexity" evidence="1">
    <location>
        <begin position="46"/>
        <end position="62"/>
    </location>
</feature>
<evidence type="ECO:0000313" key="3">
    <source>
        <dbReference type="Proteomes" id="UP000059680"/>
    </source>
</evidence>
<dbReference type="EMBL" id="AP014959">
    <property type="protein sequence ID" value="BAS86334.1"/>
    <property type="molecule type" value="Genomic_DNA"/>
</dbReference>
<reference evidence="2 3" key="3">
    <citation type="journal article" date="2013" name="Rice">
        <title>Improvement of the Oryza sativa Nipponbare reference genome using next generation sequence and optical map data.</title>
        <authorList>
            <person name="Kawahara Y."/>
            <person name="de la Bastide M."/>
            <person name="Hamilton J.P."/>
            <person name="Kanamori H."/>
            <person name="McCombie W.R."/>
            <person name="Ouyang S."/>
            <person name="Schwartz D.C."/>
            <person name="Tanaka T."/>
            <person name="Wu J."/>
            <person name="Zhou S."/>
            <person name="Childs K.L."/>
            <person name="Davidson R.M."/>
            <person name="Lin H."/>
            <person name="Quesada-Ocampo L."/>
            <person name="Vaillancourt B."/>
            <person name="Sakai H."/>
            <person name="Lee S.S."/>
            <person name="Kim J."/>
            <person name="Numa H."/>
            <person name="Itoh T."/>
            <person name="Buell C.R."/>
            <person name="Matsumoto T."/>
        </authorList>
    </citation>
    <scope>NUCLEOTIDE SEQUENCE [LARGE SCALE GENOMIC DNA]</scope>
    <source>
        <strain evidence="3">cv. Nipponbare</strain>
    </source>
</reference>
<evidence type="ECO:0000313" key="2">
    <source>
        <dbReference type="EMBL" id="BAS86334.1"/>
    </source>
</evidence>
<dbReference type="PaxDb" id="39947-A0A0P0W2W3"/>
<organism evidence="2 3">
    <name type="scientific">Oryza sativa subsp. japonica</name>
    <name type="common">Rice</name>
    <dbReference type="NCBI Taxonomy" id="39947"/>
    <lineage>
        <taxon>Eukaryota</taxon>
        <taxon>Viridiplantae</taxon>
        <taxon>Streptophyta</taxon>
        <taxon>Embryophyta</taxon>
        <taxon>Tracheophyta</taxon>
        <taxon>Spermatophyta</taxon>
        <taxon>Magnoliopsida</taxon>
        <taxon>Liliopsida</taxon>
        <taxon>Poales</taxon>
        <taxon>Poaceae</taxon>
        <taxon>BOP clade</taxon>
        <taxon>Oryzoideae</taxon>
        <taxon>Oryzeae</taxon>
        <taxon>Oryzinae</taxon>
        <taxon>Oryza</taxon>
        <taxon>Oryza sativa</taxon>
    </lineage>
</organism>
<feature type="compositionally biased region" description="Basic residues" evidence="1">
    <location>
        <begin position="34"/>
        <end position="45"/>
    </location>
</feature>
<accession>A0A0P0W2W3</accession>
<keyword evidence="3" id="KW-1185">Reference proteome</keyword>
<feature type="non-terminal residue" evidence="2">
    <location>
        <position position="1"/>
    </location>
</feature>
<gene>
    <name evidence="2" type="ordered locus">Os03g0744501</name>
    <name evidence="2" type="ORF">OSNPB_030744501</name>
</gene>
<proteinExistence type="predicted"/>
<dbReference type="FunCoup" id="A0A0P0W2W3">
    <property type="interactions" value="76"/>
</dbReference>
<dbReference type="AlphaFoldDB" id="A0A0P0W2W3"/>
<protein>
    <submittedName>
        <fullName evidence="2">Os03g0744501 protein</fullName>
    </submittedName>
</protein>
<name>A0A0P0W2W3_ORYSJ</name>
<sequence>SAKIDAVVRMECERMCVGLEQCQALVRSVSSCRSPRHGGCGRRRSSSTSPDATPSSWMSGSVRPPPRARRGAASPVERGHRGGPPSHPRPPPPLRRRPRPTRDSRRC</sequence>